<evidence type="ECO:0000313" key="2">
    <source>
        <dbReference type="EMBL" id="OSS53952.1"/>
    </source>
</evidence>
<feature type="region of interest" description="Disordered" evidence="1">
    <location>
        <begin position="40"/>
        <end position="81"/>
    </location>
</feature>
<organism evidence="2 3">
    <name type="scientific">Epicoccum nigrum</name>
    <name type="common">Soil fungus</name>
    <name type="synonym">Epicoccum purpurascens</name>
    <dbReference type="NCBI Taxonomy" id="105696"/>
    <lineage>
        <taxon>Eukaryota</taxon>
        <taxon>Fungi</taxon>
        <taxon>Dikarya</taxon>
        <taxon>Ascomycota</taxon>
        <taxon>Pezizomycotina</taxon>
        <taxon>Dothideomycetes</taxon>
        <taxon>Pleosporomycetidae</taxon>
        <taxon>Pleosporales</taxon>
        <taxon>Pleosporineae</taxon>
        <taxon>Didymellaceae</taxon>
        <taxon>Epicoccum</taxon>
    </lineage>
</organism>
<proteinExistence type="predicted"/>
<accession>A0A1Y2MD76</accession>
<evidence type="ECO:0000313" key="3">
    <source>
        <dbReference type="Proteomes" id="UP000193240"/>
    </source>
</evidence>
<dbReference type="InParanoid" id="A0A1Y2MD76"/>
<name>A0A1Y2MD76_EPING</name>
<sequence>MAMSKSDYKLTNKTKRLTAATDNCPVSGASAVEKRASFDSHYHSNYGGAGEGEGETSNNTGTIYYPPNGPRKSETPQSGTELFGQRLRQMLLEAEGS</sequence>
<dbReference type="EMBL" id="KZ107838">
    <property type="protein sequence ID" value="OSS53952.1"/>
    <property type="molecule type" value="Genomic_DNA"/>
</dbReference>
<dbReference type="AlphaFoldDB" id="A0A1Y2MD76"/>
<reference evidence="2 3" key="1">
    <citation type="journal article" date="2017" name="Genome Announc.">
        <title>Genome sequence of the saprophytic ascomycete Epicoccum nigrum ICMP 19927 strain isolated from New Zealand.</title>
        <authorList>
            <person name="Fokin M."/>
            <person name="Fleetwood D."/>
            <person name="Weir B.S."/>
            <person name="Villas-Boas S.G."/>
        </authorList>
    </citation>
    <scope>NUCLEOTIDE SEQUENCE [LARGE SCALE GENOMIC DNA]</scope>
    <source>
        <strain evidence="2 3">ICMP 19927</strain>
    </source>
</reference>
<dbReference type="Proteomes" id="UP000193240">
    <property type="component" value="Unassembled WGS sequence"/>
</dbReference>
<gene>
    <name evidence="2" type="ORF">B5807_00963</name>
</gene>
<keyword evidence="3" id="KW-1185">Reference proteome</keyword>
<protein>
    <submittedName>
        <fullName evidence="2">Uncharacterized protein</fullName>
    </submittedName>
</protein>
<evidence type="ECO:0000256" key="1">
    <source>
        <dbReference type="SAM" id="MobiDB-lite"/>
    </source>
</evidence>